<dbReference type="GeneID" id="115625321"/>
<dbReference type="Proteomes" id="UP000504634">
    <property type="component" value="Unplaced"/>
</dbReference>
<accession>A0A6J2TMF4</accession>
<dbReference type="InterPro" id="IPR018073">
    <property type="entry name" value="Prot_inh_cystat_CS"/>
</dbReference>
<keyword evidence="2" id="KW-0732">Signal</keyword>
<feature type="chain" id="PRO_5026864506" evidence="2">
    <location>
        <begin position="20"/>
        <end position="121"/>
    </location>
</feature>
<name>A0A6J2TMF4_DROLE</name>
<feature type="domain" description="Cystatin" evidence="3">
    <location>
        <begin position="20"/>
        <end position="110"/>
    </location>
</feature>
<dbReference type="InterPro" id="IPR000010">
    <property type="entry name" value="Cystatin_dom"/>
</dbReference>
<sequence>MFSSKVIVVLGLALTIVAANVPGAPRVLTGDDLKDAENTLNSSLQKLASGDGPNYQLGKIISATRQVVSGSLYKYEVELVDGNKATKKCNVSIWSQPWLDNGIEVSFECPGEDKVVKKHSA</sequence>
<comment type="similarity">
    <text evidence="1">Belongs to the cystatin family.</text>
</comment>
<evidence type="ECO:0000259" key="3">
    <source>
        <dbReference type="SMART" id="SM00043"/>
    </source>
</evidence>
<dbReference type="SUPFAM" id="SSF54403">
    <property type="entry name" value="Cystatin/monellin"/>
    <property type="match status" value="1"/>
</dbReference>
<protein>
    <submittedName>
        <fullName evidence="5">Sarcocystatin-A-like</fullName>
    </submittedName>
</protein>
<evidence type="ECO:0000256" key="1">
    <source>
        <dbReference type="ARBA" id="ARBA00009403"/>
    </source>
</evidence>
<dbReference type="Pfam" id="PF00031">
    <property type="entry name" value="Cystatin"/>
    <property type="match status" value="1"/>
</dbReference>
<dbReference type="InterPro" id="IPR053128">
    <property type="entry name" value="Cystatin-like"/>
</dbReference>
<dbReference type="PROSITE" id="PS00287">
    <property type="entry name" value="CYSTATIN"/>
    <property type="match status" value="1"/>
</dbReference>
<dbReference type="AlphaFoldDB" id="A0A6J2TMF4"/>
<dbReference type="PANTHER" id="PTHR12319">
    <property type="entry name" value="CYSTATIN-RELATED"/>
    <property type="match status" value="1"/>
</dbReference>
<proteinExistence type="inferred from homology"/>
<dbReference type="CDD" id="cd00042">
    <property type="entry name" value="CY"/>
    <property type="match status" value="1"/>
</dbReference>
<evidence type="ECO:0000313" key="5">
    <source>
        <dbReference type="RefSeq" id="XP_030376202.1"/>
    </source>
</evidence>
<dbReference type="Gene3D" id="3.10.450.10">
    <property type="match status" value="1"/>
</dbReference>
<dbReference type="RefSeq" id="XP_030376202.1">
    <property type="nucleotide sequence ID" value="XM_030520342.1"/>
</dbReference>
<evidence type="ECO:0000256" key="2">
    <source>
        <dbReference type="SAM" id="SignalP"/>
    </source>
</evidence>
<keyword evidence="4" id="KW-1185">Reference proteome</keyword>
<gene>
    <name evidence="5" type="primary">LOC115625321</name>
</gene>
<dbReference type="PANTHER" id="PTHR12319:SF2">
    <property type="entry name" value="CYSTATIN-LIKE PROTEIN-RELATED"/>
    <property type="match status" value="1"/>
</dbReference>
<feature type="signal peptide" evidence="2">
    <location>
        <begin position="1"/>
        <end position="19"/>
    </location>
</feature>
<organism evidence="4 5">
    <name type="scientific">Drosophila lebanonensis</name>
    <name type="common">Fruit fly</name>
    <name type="synonym">Scaptodrosophila lebanonensis</name>
    <dbReference type="NCBI Taxonomy" id="7225"/>
    <lineage>
        <taxon>Eukaryota</taxon>
        <taxon>Metazoa</taxon>
        <taxon>Ecdysozoa</taxon>
        <taxon>Arthropoda</taxon>
        <taxon>Hexapoda</taxon>
        <taxon>Insecta</taxon>
        <taxon>Pterygota</taxon>
        <taxon>Neoptera</taxon>
        <taxon>Endopterygota</taxon>
        <taxon>Diptera</taxon>
        <taxon>Brachycera</taxon>
        <taxon>Muscomorpha</taxon>
        <taxon>Ephydroidea</taxon>
        <taxon>Drosophilidae</taxon>
        <taxon>Scaptodrosophila</taxon>
    </lineage>
</organism>
<dbReference type="GO" id="GO:0004869">
    <property type="term" value="F:cysteine-type endopeptidase inhibitor activity"/>
    <property type="evidence" value="ECO:0007669"/>
    <property type="project" value="InterPro"/>
</dbReference>
<reference evidence="5" key="1">
    <citation type="submission" date="2025-08" db="UniProtKB">
        <authorList>
            <consortium name="RefSeq"/>
        </authorList>
    </citation>
    <scope>IDENTIFICATION</scope>
    <source>
        <strain evidence="5">11010-0011.00</strain>
        <tissue evidence="5">Whole body</tissue>
    </source>
</reference>
<dbReference type="OrthoDB" id="1908104at2759"/>
<evidence type="ECO:0000313" key="4">
    <source>
        <dbReference type="Proteomes" id="UP000504634"/>
    </source>
</evidence>
<dbReference type="InterPro" id="IPR046350">
    <property type="entry name" value="Cystatin_sf"/>
</dbReference>
<dbReference type="SMART" id="SM00043">
    <property type="entry name" value="CY"/>
    <property type="match status" value="1"/>
</dbReference>